<dbReference type="EMBL" id="ACBW01000157">
    <property type="protein sequence ID" value="EEF76907.1"/>
    <property type="molecule type" value="Genomic_DNA"/>
</dbReference>
<gene>
    <name evidence="1" type="ORF">BACCOPRO_02413</name>
</gene>
<protein>
    <submittedName>
        <fullName evidence="1">Uncharacterized protein</fullName>
    </submittedName>
</protein>
<dbReference type="HOGENOM" id="CLU_2116057_0_0_10"/>
<organism evidence="1 2">
    <name type="scientific">Phocaeicola coprophilus DSM 18228 = JCM 13818</name>
    <dbReference type="NCBI Taxonomy" id="547042"/>
    <lineage>
        <taxon>Bacteria</taxon>
        <taxon>Pseudomonadati</taxon>
        <taxon>Bacteroidota</taxon>
        <taxon>Bacteroidia</taxon>
        <taxon>Bacteroidales</taxon>
        <taxon>Bacteroidaceae</taxon>
        <taxon>Phocaeicola</taxon>
    </lineage>
</organism>
<name>S0FAS7_9BACT</name>
<proteinExistence type="predicted"/>
<dbReference type="STRING" id="547042.BACCOPRO_02413"/>
<dbReference type="AlphaFoldDB" id="S0FAS7"/>
<evidence type="ECO:0000313" key="2">
    <source>
        <dbReference type="Proteomes" id="UP000014073"/>
    </source>
</evidence>
<evidence type="ECO:0000313" key="1">
    <source>
        <dbReference type="EMBL" id="EEF76907.1"/>
    </source>
</evidence>
<accession>S0FAS7</accession>
<reference evidence="1 2" key="1">
    <citation type="submission" date="2008-12" db="EMBL/GenBank/DDBJ databases">
        <authorList>
            <person name="Fulton L."/>
            <person name="Clifton S."/>
            <person name="Fulton B."/>
            <person name="Xu J."/>
            <person name="Minx P."/>
            <person name="Pepin K.H."/>
            <person name="Johnson M."/>
            <person name="Bhonagiri V."/>
            <person name="Nash W.E."/>
            <person name="Mardis E.R."/>
            <person name="Wilson R.K."/>
        </authorList>
    </citation>
    <scope>NUCLEOTIDE SEQUENCE [LARGE SCALE GENOMIC DNA]</scope>
    <source>
        <strain evidence="1 2">DSM 18228</strain>
    </source>
</reference>
<dbReference type="Proteomes" id="UP000014073">
    <property type="component" value="Unassembled WGS sequence"/>
</dbReference>
<keyword evidence="2" id="KW-1185">Reference proteome</keyword>
<comment type="caution">
    <text evidence="1">The sequence shown here is derived from an EMBL/GenBank/DDBJ whole genome shotgun (WGS) entry which is preliminary data.</text>
</comment>
<sequence length="114" mass="12441">MLWAKEALLVLAALEAWETDSLGVAKEIGIGCIKITQGTLQGLGVDFRKPLMLHLQLALHQIGQVYVAERFLAFLVGCDFQVQCPIIDKTAAAEGLCKQNLLLICRIDSIFVGT</sequence>